<dbReference type="EMBL" id="VUOD01000005">
    <property type="protein sequence ID" value="KAA2284640.1"/>
    <property type="molecule type" value="Genomic_DNA"/>
</dbReference>
<feature type="region of interest" description="Disordered" evidence="1">
    <location>
        <begin position="76"/>
        <end position="123"/>
    </location>
</feature>
<organism evidence="3 4">
    <name type="scientific">Arenimonas fontis</name>
    <dbReference type="NCBI Taxonomy" id="2608255"/>
    <lineage>
        <taxon>Bacteria</taxon>
        <taxon>Pseudomonadati</taxon>
        <taxon>Pseudomonadota</taxon>
        <taxon>Gammaproteobacteria</taxon>
        <taxon>Lysobacterales</taxon>
        <taxon>Lysobacteraceae</taxon>
        <taxon>Arenimonas</taxon>
    </lineage>
</organism>
<sequence>MAAPAASVNSRQTANRIGRIMAVPEVADAAEPADNAGMRSPAWSSLAVLLLLVGPAGATGEITVWRCTDAGGRVTLQDQPCPAGQAADARQMVRPQDPPPRPPAPQPPPAPAPQPPPEEPYYAWAPPPIYQCTDFDGAVRYSEDYDPNYRCVPLAVLGYDVAGTPAAGACRWVRESCLRLDDEAACAQFKAKLKQARSDALHAFSDTAAYRRSEVERLQRIVNESCR</sequence>
<reference evidence="3 4" key="2">
    <citation type="submission" date="2019-09" db="EMBL/GenBank/DDBJ databases">
        <authorList>
            <person name="Mazur A."/>
        </authorList>
    </citation>
    <scope>NUCLEOTIDE SEQUENCE [LARGE SCALE GENOMIC DNA]</scope>
    <source>
        <strain evidence="3 4">3729k</strain>
    </source>
</reference>
<reference evidence="3 4" key="1">
    <citation type="submission" date="2019-09" db="EMBL/GenBank/DDBJ databases">
        <title>Arenimonas chukotkensis sp. nov., a bacterium isolated from Chukotka hot spring, Arctic region, Russia.</title>
        <authorList>
            <person name="Zayulina K.S."/>
            <person name="Prokofeva M.I."/>
            <person name="Elcheninov A.G."/>
            <person name="Novikov A."/>
            <person name="Kochetkova T.V."/>
            <person name="Kublanov I.V."/>
        </authorList>
    </citation>
    <scope>NUCLEOTIDE SEQUENCE [LARGE SCALE GENOMIC DNA]</scope>
    <source>
        <strain evidence="3 4">3729k</strain>
    </source>
</reference>
<accession>A0A5B2ZBI3</accession>
<dbReference type="InterPro" id="IPR025392">
    <property type="entry name" value="DUF4124"/>
</dbReference>
<comment type="caution">
    <text evidence="3">The sequence shown here is derived from an EMBL/GenBank/DDBJ whole genome shotgun (WGS) entry which is preliminary data.</text>
</comment>
<evidence type="ECO:0000256" key="1">
    <source>
        <dbReference type="SAM" id="MobiDB-lite"/>
    </source>
</evidence>
<dbReference type="Pfam" id="PF13511">
    <property type="entry name" value="DUF4124"/>
    <property type="match status" value="1"/>
</dbReference>
<feature type="compositionally biased region" description="Pro residues" evidence="1">
    <location>
        <begin position="96"/>
        <end position="123"/>
    </location>
</feature>
<keyword evidence="4" id="KW-1185">Reference proteome</keyword>
<name>A0A5B2ZBI3_9GAMM</name>
<proteinExistence type="predicted"/>
<protein>
    <submittedName>
        <fullName evidence="3">DUF4124 domain-containing protein</fullName>
    </submittedName>
</protein>
<evidence type="ECO:0000259" key="2">
    <source>
        <dbReference type="Pfam" id="PF13511"/>
    </source>
</evidence>
<gene>
    <name evidence="3" type="ORF">F0415_08025</name>
</gene>
<dbReference type="Proteomes" id="UP000322165">
    <property type="component" value="Unassembled WGS sequence"/>
</dbReference>
<evidence type="ECO:0000313" key="3">
    <source>
        <dbReference type="EMBL" id="KAA2284640.1"/>
    </source>
</evidence>
<evidence type="ECO:0000313" key="4">
    <source>
        <dbReference type="Proteomes" id="UP000322165"/>
    </source>
</evidence>
<feature type="domain" description="DUF4124" evidence="2">
    <location>
        <begin position="49"/>
        <end position="105"/>
    </location>
</feature>
<dbReference type="AlphaFoldDB" id="A0A5B2ZBI3"/>